<dbReference type="PANTHER" id="PTHR15398">
    <property type="entry name" value="BROMODOMAIN-CONTAINING PROTEIN 8"/>
    <property type="match status" value="1"/>
</dbReference>
<reference evidence="18" key="1">
    <citation type="submission" date="2016-05" db="EMBL/GenBank/DDBJ databases">
        <authorList>
            <person name="Lavstsen T."/>
            <person name="Jespersen J.S."/>
        </authorList>
    </citation>
    <scope>NUCLEOTIDE SEQUENCE</scope>
    <source>
        <tissue evidence="18">Brain</tissue>
    </source>
</reference>
<evidence type="ECO:0000256" key="7">
    <source>
        <dbReference type="ARBA" id="ARBA00022990"/>
    </source>
</evidence>
<keyword evidence="3" id="KW-0597">Phosphoprotein</keyword>
<keyword evidence="11" id="KW-0804">Transcription</keyword>
<evidence type="ECO:0000256" key="13">
    <source>
        <dbReference type="ARBA" id="ARBA00070695"/>
    </source>
</evidence>
<dbReference type="InterPro" id="IPR036427">
    <property type="entry name" value="Bromodomain-like_sf"/>
</dbReference>
<evidence type="ECO:0000256" key="15">
    <source>
        <dbReference type="SAM" id="Coils"/>
    </source>
</evidence>
<keyword evidence="12" id="KW-0539">Nucleus</keyword>
<evidence type="ECO:0000256" key="16">
    <source>
        <dbReference type="SAM" id="MobiDB-lite"/>
    </source>
</evidence>
<feature type="compositionally biased region" description="Basic and acidic residues" evidence="16">
    <location>
        <begin position="730"/>
        <end position="745"/>
    </location>
</feature>
<comment type="subcellular location">
    <subcellularLocation>
        <location evidence="1">Nucleus</location>
    </subcellularLocation>
</comment>
<dbReference type="SMART" id="SM00297">
    <property type="entry name" value="BROMO"/>
    <property type="match status" value="1"/>
</dbReference>
<dbReference type="InterPro" id="IPR001487">
    <property type="entry name" value="Bromodomain"/>
</dbReference>
<keyword evidence="10 14" id="KW-0103">Bromodomain</keyword>
<evidence type="ECO:0000256" key="6">
    <source>
        <dbReference type="ARBA" id="ARBA00022853"/>
    </source>
</evidence>
<sequence length="777" mass="85105">MANGVGKHKLLVIGPTEPWSVREKLCLATSVMKSGDQNWVSVSRAIKPFAEPGRPPDWFSQKHCASKYSELLESTEAPKRKRGERGEVVETVEDVIVRRLTAERIEELKKLIKETQENHRKLKREAELIQAGHLDSRLEELWEEILQKQKLEEEEAEMKRKNTDAAYQARQAVKNTPRRIPSITMSSPSACSSPGLEVPAGDQLECLTLDLPPIKPASGAARLMTFPETSGPANEDSSHGAAVEDPTQKKPLGQKATPPPSPLLSELLKKGSILATNSRLIGDVDGSSGNLTGSQDLQLIFPPQSQATASTDVTALSHPPERHPGSTENKETELSEEDVTVPYIGDELDLKTVGDIIAIIEDKADEAAEALDAAAVEAALSLCEENSHTLAGSWGTGPFQAQEPHPTMHAQSSAHHCSLEAGAEASLSSQYNSISVFPVELRSLPPPSSSSCNSNTLEQCHSATPPLSEAAKETGETGDTSKHILMDGSTESENKPQQKCGKSYRESELEDKPPTGWQPKEVKVEEGNSAGDEEGASETKADREVIDPDECEEEEEEEEEECESEDGYSLHTASSSLQLHTTADSIPSSPASSQFSMCSEDLEALQAHKIWKKAIMLVWRAAANHRYANVFLQPVTDEIAPGYHSIVHRPMDLATIKKNIETGLIRTTAEFQRDIMLMFQNAVMYNGLDHDVYHMALEMQRDVLEQVQQFLATQLIMETSESGISAKSLRGRESARRQDSTDKDTVSMSSPAFLLSLFDGGTRGRRSAMEADLKMKK</sequence>
<dbReference type="GO" id="GO:0005634">
    <property type="term" value="C:nucleus"/>
    <property type="evidence" value="ECO:0007669"/>
    <property type="project" value="UniProtKB-SubCell"/>
</dbReference>
<evidence type="ECO:0000256" key="8">
    <source>
        <dbReference type="ARBA" id="ARBA00023015"/>
    </source>
</evidence>
<evidence type="ECO:0000259" key="17">
    <source>
        <dbReference type="PROSITE" id="PS50014"/>
    </source>
</evidence>
<evidence type="ECO:0000256" key="11">
    <source>
        <dbReference type="ARBA" id="ARBA00023163"/>
    </source>
</evidence>
<evidence type="ECO:0000256" key="3">
    <source>
        <dbReference type="ARBA" id="ARBA00022553"/>
    </source>
</evidence>
<keyword evidence="9 15" id="KW-0175">Coiled coil</keyword>
<keyword evidence="4" id="KW-0341">Growth regulation</keyword>
<gene>
    <name evidence="18" type="primary">BRD8</name>
</gene>
<dbReference type="SUPFAM" id="SSF47370">
    <property type="entry name" value="Bromodomain"/>
    <property type="match status" value="1"/>
</dbReference>
<evidence type="ECO:0000256" key="1">
    <source>
        <dbReference type="ARBA" id="ARBA00004123"/>
    </source>
</evidence>
<reference evidence="18" key="2">
    <citation type="submission" date="2016-06" db="EMBL/GenBank/DDBJ databases">
        <title>The genome of a short-lived fish provides insights into sex chromosome evolution and the genetic control of aging.</title>
        <authorList>
            <person name="Reichwald K."/>
            <person name="Felder M."/>
            <person name="Petzold A."/>
            <person name="Koch P."/>
            <person name="Groth M."/>
            <person name="Platzer M."/>
        </authorList>
    </citation>
    <scope>NUCLEOTIDE SEQUENCE</scope>
    <source>
        <tissue evidence="18">Brain</tissue>
    </source>
</reference>
<dbReference type="PANTHER" id="PTHR15398:SF4">
    <property type="entry name" value="BROMODOMAIN-CONTAINING PROTEIN 8 ISOFORM X1"/>
    <property type="match status" value="1"/>
</dbReference>
<feature type="coiled-coil region" evidence="15">
    <location>
        <begin position="98"/>
        <end position="168"/>
    </location>
</feature>
<feature type="region of interest" description="Disordered" evidence="16">
    <location>
        <begin position="444"/>
        <end position="569"/>
    </location>
</feature>
<feature type="compositionally biased region" description="Basic and acidic residues" evidence="16">
    <location>
        <begin position="319"/>
        <end position="333"/>
    </location>
</feature>
<dbReference type="PROSITE" id="PS50014">
    <property type="entry name" value="BROMODOMAIN_2"/>
    <property type="match status" value="1"/>
</dbReference>
<feature type="region of interest" description="Disordered" evidence="16">
    <location>
        <begin position="224"/>
        <end position="265"/>
    </location>
</feature>
<evidence type="ECO:0000256" key="12">
    <source>
        <dbReference type="ARBA" id="ARBA00023242"/>
    </source>
</evidence>
<feature type="region of interest" description="Disordered" evidence="16">
    <location>
        <begin position="726"/>
        <end position="747"/>
    </location>
</feature>
<dbReference type="PRINTS" id="PR00503">
    <property type="entry name" value="BROMODOMAIN"/>
</dbReference>
<keyword evidence="7" id="KW-0007">Acetylation</keyword>
<dbReference type="EMBL" id="HAEE01009510">
    <property type="protein sequence ID" value="SBR29560.1"/>
    <property type="molecule type" value="Transcribed_RNA"/>
</dbReference>
<keyword evidence="5" id="KW-0832">Ubl conjugation</keyword>
<feature type="compositionally biased region" description="Polar residues" evidence="16">
    <location>
        <begin position="452"/>
        <end position="462"/>
    </location>
</feature>
<dbReference type="CDD" id="cd05507">
    <property type="entry name" value="Bromo_brd8_like"/>
    <property type="match status" value="1"/>
</dbReference>
<dbReference type="Pfam" id="PF00439">
    <property type="entry name" value="Bromodomain"/>
    <property type="match status" value="1"/>
</dbReference>
<evidence type="ECO:0000256" key="10">
    <source>
        <dbReference type="ARBA" id="ARBA00023117"/>
    </source>
</evidence>
<dbReference type="FunFam" id="1.20.920.10:FF:000016">
    <property type="entry name" value="bromodomain-containing protein 8 isoform X1"/>
    <property type="match status" value="1"/>
</dbReference>
<dbReference type="Gene3D" id="1.20.920.10">
    <property type="entry name" value="Bromodomain-like"/>
    <property type="match status" value="1"/>
</dbReference>
<evidence type="ECO:0000256" key="4">
    <source>
        <dbReference type="ARBA" id="ARBA00022604"/>
    </source>
</evidence>
<dbReference type="InterPro" id="IPR037966">
    <property type="entry name" value="Brd8_Bromo_dom"/>
</dbReference>
<dbReference type="GO" id="GO:0035267">
    <property type="term" value="C:NuA4 histone acetyltransferase complex"/>
    <property type="evidence" value="ECO:0007669"/>
    <property type="project" value="TreeGrafter"/>
</dbReference>
<protein>
    <recommendedName>
        <fullName evidence="13">Bromodomain-containing protein 8</fullName>
    </recommendedName>
</protein>
<evidence type="ECO:0000256" key="9">
    <source>
        <dbReference type="ARBA" id="ARBA00023054"/>
    </source>
</evidence>
<accession>A0A1A8KAW1</accession>
<evidence type="ECO:0000256" key="2">
    <source>
        <dbReference type="ARBA" id="ARBA00022499"/>
    </source>
</evidence>
<feature type="region of interest" description="Disordered" evidence="16">
    <location>
        <begin position="307"/>
        <end position="336"/>
    </location>
</feature>
<dbReference type="AlphaFoldDB" id="A0A1A8KAW1"/>
<evidence type="ECO:0000256" key="5">
    <source>
        <dbReference type="ARBA" id="ARBA00022843"/>
    </source>
</evidence>
<keyword evidence="6" id="KW-0156">Chromatin regulator</keyword>
<name>A0A1A8KAW1_NOTKU</name>
<proteinExistence type="predicted"/>
<feature type="compositionally biased region" description="Basic and acidic residues" evidence="16">
    <location>
        <begin position="503"/>
        <end position="513"/>
    </location>
</feature>
<feature type="compositionally biased region" description="Basic and acidic residues" evidence="16">
    <location>
        <begin position="470"/>
        <end position="485"/>
    </location>
</feature>
<feature type="compositionally biased region" description="Acidic residues" evidence="16">
    <location>
        <begin position="547"/>
        <end position="566"/>
    </location>
</feature>
<organism evidence="18">
    <name type="scientific">Nothobranchius kuhntae</name>
    <name type="common">Beira killifish</name>
    <dbReference type="NCBI Taxonomy" id="321403"/>
    <lineage>
        <taxon>Eukaryota</taxon>
        <taxon>Metazoa</taxon>
        <taxon>Chordata</taxon>
        <taxon>Craniata</taxon>
        <taxon>Vertebrata</taxon>
        <taxon>Euteleostomi</taxon>
        <taxon>Actinopterygii</taxon>
        <taxon>Neopterygii</taxon>
        <taxon>Teleostei</taxon>
        <taxon>Neoteleostei</taxon>
        <taxon>Acanthomorphata</taxon>
        <taxon>Ovalentaria</taxon>
        <taxon>Atherinomorphae</taxon>
        <taxon>Cyprinodontiformes</taxon>
        <taxon>Nothobranchiidae</taxon>
        <taxon>Nothobranchius</taxon>
    </lineage>
</organism>
<feature type="compositionally biased region" description="Basic and acidic residues" evidence="16">
    <location>
        <begin position="537"/>
        <end position="546"/>
    </location>
</feature>
<keyword evidence="2" id="KW-1017">Isopeptide bond</keyword>
<dbReference type="GO" id="GO:0006325">
    <property type="term" value="P:chromatin organization"/>
    <property type="evidence" value="ECO:0007669"/>
    <property type="project" value="UniProtKB-KW"/>
</dbReference>
<evidence type="ECO:0000313" key="18">
    <source>
        <dbReference type="EMBL" id="SBR29560.1"/>
    </source>
</evidence>
<evidence type="ECO:0000256" key="14">
    <source>
        <dbReference type="PROSITE-ProRule" id="PRU00035"/>
    </source>
</evidence>
<keyword evidence="8" id="KW-0805">Transcription regulation</keyword>
<feature type="domain" description="Bromo" evidence="17">
    <location>
        <begin position="623"/>
        <end position="693"/>
    </location>
</feature>